<proteinExistence type="predicted"/>
<gene>
    <name evidence="4" type="ORF">DD559_01270</name>
</gene>
<dbReference type="InterPro" id="IPR016181">
    <property type="entry name" value="Acyl_CoA_acyltransferase"/>
</dbReference>
<accession>A0A2U0S9Z4</accession>
<organism evidence="4 5">
    <name type="scientific">Sphingomonas pokkalii</name>
    <dbReference type="NCBI Taxonomy" id="2175090"/>
    <lineage>
        <taxon>Bacteria</taxon>
        <taxon>Pseudomonadati</taxon>
        <taxon>Pseudomonadota</taxon>
        <taxon>Alphaproteobacteria</taxon>
        <taxon>Sphingomonadales</taxon>
        <taxon>Sphingomonadaceae</taxon>
        <taxon>Sphingomonas</taxon>
    </lineage>
</organism>
<evidence type="ECO:0000256" key="1">
    <source>
        <dbReference type="ARBA" id="ARBA00022679"/>
    </source>
</evidence>
<dbReference type="InterPro" id="IPR000182">
    <property type="entry name" value="GNAT_dom"/>
</dbReference>
<evidence type="ECO:0000313" key="4">
    <source>
        <dbReference type="EMBL" id="PVX28144.1"/>
    </source>
</evidence>
<dbReference type="Gene3D" id="3.40.630.30">
    <property type="match status" value="1"/>
</dbReference>
<dbReference type="AlphaFoldDB" id="A0A2U0S9Z4"/>
<dbReference type="InterPro" id="IPR050680">
    <property type="entry name" value="YpeA/RimI_acetyltransf"/>
</dbReference>
<protein>
    <submittedName>
        <fullName evidence="4">Ribosomal-protein-alanine acetyltransferase</fullName>
    </submittedName>
</protein>
<sequence length="158" mass="17103">MSTTLLPIELREGGAQDLASVNVIMQAAFDPQYGEAWTTPQCMGMMALSGVWLTIASIDGKDCGFAMARAMLDEAELLLLATHPEMRGRGIGGALLRAVIAEALGRRAVKLHLEVRAGNDAMRLYHRQGFCKIGERRGYYRGTSGQSFDALTLARSLG</sequence>
<dbReference type="PROSITE" id="PS51186">
    <property type="entry name" value="GNAT"/>
    <property type="match status" value="1"/>
</dbReference>
<dbReference type="PANTHER" id="PTHR43420">
    <property type="entry name" value="ACETYLTRANSFERASE"/>
    <property type="match status" value="1"/>
</dbReference>
<dbReference type="Proteomes" id="UP000245890">
    <property type="component" value="Unassembled WGS sequence"/>
</dbReference>
<keyword evidence="2" id="KW-0012">Acyltransferase</keyword>
<reference evidence="4 5" key="1">
    <citation type="submission" date="2018-05" db="EMBL/GenBank/DDBJ databases">
        <title>Description of Sphingomonas pokkalii sp nov, isolated from the rhizosphere of saline tolerant pokkali rice and its draft genome analysis.</title>
        <authorList>
            <person name="Menon R."/>
            <person name="Kumari S."/>
            <person name="Rameshkumar N."/>
        </authorList>
    </citation>
    <scope>NUCLEOTIDE SEQUENCE [LARGE SCALE GENOMIC DNA]</scope>
    <source>
        <strain evidence="4 5">L3B27</strain>
    </source>
</reference>
<dbReference type="GO" id="GO:0016747">
    <property type="term" value="F:acyltransferase activity, transferring groups other than amino-acyl groups"/>
    <property type="evidence" value="ECO:0007669"/>
    <property type="project" value="InterPro"/>
</dbReference>
<dbReference type="EMBL" id="QENQ01000001">
    <property type="protein sequence ID" value="PVX28144.1"/>
    <property type="molecule type" value="Genomic_DNA"/>
</dbReference>
<evidence type="ECO:0000313" key="5">
    <source>
        <dbReference type="Proteomes" id="UP000245890"/>
    </source>
</evidence>
<evidence type="ECO:0000259" key="3">
    <source>
        <dbReference type="PROSITE" id="PS51186"/>
    </source>
</evidence>
<keyword evidence="5" id="KW-1185">Reference proteome</keyword>
<comment type="caution">
    <text evidence="4">The sequence shown here is derived from an EMBL/GenBank/DDBJ whole genome shotgun (WGS) entry which is preliminary data.</text>
</comment>
<dbReference type="OrthoDB" id="9804026at2"/>
<dbReference type="CDD" id="cd04301">
    <property type="entry name" value="NAT_SF"/>
    <property type="match status" value="1"/>
</dbReference>
<feature type="domain" description="N-acetyltransferase" evidence="3">
    <location>
        <begin position="8"/>
        <end position="158"/>
    </location>
</feature>
<name>A0A2U0S9Z4_9SPHN</name>
<keyword evidence="1 4" id="KW-0808">Transferase</keyword>
<dbReference type="Pfam" id="PF00583">
    <property type="entry name" value="Acetyltransf_1"/>
    <property type="match status" value="1"/>
</dbReference>
<dbReference type="SUPFAM" id="SSF55729">
    <property type="entry name" value="Acyl-CoA N-acyltransferases (Nat)"/>
    <property type="match status" value="1"/>
</dbReference>
<dbReference type="PANTHER" id="PTHR43420:SF12">
    <property type="entry name" value="N-ACETYLTRANSFERASE DOMAIN-CONTAINING PROTEIN"/>
    <property type="match status" value="1"/>
</dbReference>
<evidence type="ECO:0000256" key="2">
    <source>
        <dbReference type="ARBA" id="ARBA00023315"/>
    </source>
</evidence>
<dbReference type="RefSeq" id="WP_116467597.1">
    <property type="nucleotide sequence ID" value="NZ_QENQ01000001.1"/>
</dbReference>